<protein>
    <submittedName>
        <fullName evidence="1">Uncharacterized protein</fullName>
    </submittedName>
</protein>
<organism evidence="1 2">
    <name type="scientific">Collybia nuda</name>
    <dbReference type="NCBI Taxonomy" id="64659"/>
    <lineage>
        <taxon>Eukaryota</taxon>
        <taxon>Fungi</taxon>
        <taxon>Dikarya</taxon>
        <taxon>Basidiomycota</taxon>
        <taxon>Agaricomycotina</taxon>
        <taxon>Agaricomycetes</taxon>
        <taxon>Agaricomycetidae</taxon>
        <taxon>Agaricales</taxon>
        <taxon>Tricholomatineae</taxon>
        <taxon>Clitocybaceae</taxon>
        <taxon>Collybia</taxon>
    </lineage>
</organism>
<evidence type="ECO:0000313" key="2">
    <source>
        <dbReference type="Proteomes" id="UP000807353"/>
    </source>
</evidence>
<dbReference type="Proteomes" id="UP000807353">
    <property type="component" value="Unassembled WGS sequence"/>
</dbReference>
<reference evidence="1" key="1">
    <citation type="submission" date="2020-11" db="EMBL/GenBank/DDBJ databases">
        <authorList>
            <consortium name="DOE Joint Genome Institute"/>
            <person name="Ahrendt S."/>
            <person name="Riley R."/>
            <person name="Andreopoulos W."/>
            <person name="Labutti K."/>
            <person name="Pangilinan J."/>
            <person name="Ruiz-Duenas F.J."/>
            <person name="Barrasa J.M."/>
            <person name="Sanchez-Garcia M."/>
            <person name="Camarero S."/>
            <person name="Miyauchi S."/>
            <person name="Serrano A."/>
            <person name="Linde D."/>
            <person name="Babiker R."/>
            <person name="Drula E."/>
            <person name="Ayuso-Fernandez I."/>
            <person name="Pacheco R."/>
            <person name="Padilla G."/>
            <person name="Ferreira P."/>
            <person name="Barriuso J."/>
            <person name="Kellner H."/>
            <person name="Castanera R."/>
            <person name="Alfaro M."/>
            <person name="Ramirez L."/>
            <person name="Pisabarro A.G."/>
            <person name="Kuo A."/>
            <person name="Tritt A."/>
            <person name="Lipzen A."/>
            <person name="He G."/>
            <person name="Yan M."/>
            <person name="Ng V."/>
            <person name="Cullen D."/>
            <person name="Martin F."/>
            <person name="Rosso M.-N."/>
            <person name="Henrissat B."/>
            <person name="Hibbett D."/>
            <person name="Martinez A.T."/>
            <person name="Grigoriev I.V."/>
        </authorList>
    </citation>
    <scope>NUCLEOTIDE SEQUENCE</scope>
    <source>
        <strain evidence="1">CBS 247.69</strain>
    </source>
</reference>
<dbReference type="OrthoDB" id="3048541at2759"/>
<accession>A0A9P5XWL3</accession>
<gene>
    <name evidence="1" type="ORF">BDZ94DRAFT_1285479</name>
</gene>
<dbReference type="EMBL" id="MU150389">
    <property type="protein sequence ID" value="KAF9457046.1"/>
    <property type="molecule type" value="Genomic_DNA"/>
</dbReference>
<keyword evidence="2" id="KW-1185">Reference proteome</keyword>
<dbReference type="AlphaFoldDB" id="A0A9P5XWL3"/>
<sequence length="180" mass="20395">MNPADKQNVPKALPNDNLSLAPSQEKHYQYVLFIAKTLDFFLLPFITVDLSLAEQVRSLSAYAHITAAMYLKHKLEFITTIIKNIIITVACLQLTDNRLEKNFSNVRIQDHSHNFDLLQLAQKLSVAAEISAILEHYPHLDHGALGIDHVNPKSWNGNVMVGSVDIIREWKEVPDLEDKT</sequence>
<evidence type="ECO:0000313" key="1">
    <source>
        <dbReference type="EMBL" id="KAF9457046.1"/>
    </source>
</evidence>
<name>A0A9P5XWL3_9AGAR</name>
<proteinExistence type="predicted"/>
<comment type="caution">
    <text evidence="1">The sequence shown here is derived from an EMBL/GenBank/DDBJ whole genome shotgun (WGS) entry which is preliminary data.</text>
</comment>